<organism evidence="3 4">
    <name type="scientific">Ephemerocybe angulata</name>
    <dbReference type="NCBI Taxonomy" id="980116"/>
    <lineage>
        <taxon>Eukaryota</taxon>
        <taxon>Fungi</taxon>
        <taxon>Dikarya</taxon>
        <taxon>Basidiomycota</taxon>
        <taxon>Agaricomycotina</taxon>
        <taxon>Agaricomycetes</taxon>
        <taxon>Agaricomycetidae</taxon>
        <taxon>Agaricales</taxon>
        <taxon>Agaricineae</taxon>
        <taxon>Psathyrellaceae</taxon>
        <taxon>Ephemerocybe</taxon>
    </lineage>
</organism>
<keyword evidence="4" id="KW-1185">Reference proteome</keyword>
<evidence type="ECO:0000313" key="3">
    <source>
        <dbReference type="EMBL" id="KAF6753722.1"/>
    </source>
</evidence>
<feature type="region of interest" description="Disordered" evidence="1">
    <location>
        <begin position="42"/>
        <end position="316"/>
    </location>
</feature>
<dbReference type="Proteomes" id="UP000521943">
    <property type="component" value="Unassembled WGS sequence"/>
</dbReference>
<proteinExistence type="predicted"/>
<evidence type="ECO:0000256" key="1">
    <source>
        <dbReference type="SAM" id="MobiDB-lite"/>
    </source>
</evidence>
<name>A0A8H6M740_9AGAR</name>
<feature type="signal peptide" evidence="2">
    <location>
        <begin position="1"/>
        <end position="22"/>
    </location>
</feature>
<comment type="caution">
    <text evidence="3">The sequence shown here is derived from an EMBL/GenBank/DDBJ whole genome shotgun (WGS) entry which is preliminary data.</text>
</comment>
<feature type="compositionally biased region" description="Low complexity" evidence="1">
    <location>
        <begin position="42"/>
        <end position="58"/>
    </location>
</feature>
<dbReference type="AlphaFoldDB" id="A0A8H6M740"/>
<protein>
    <submittedName>
        <fullName evidence="3">Uncharacterized protein</fullName>
    </submittedName>
</protein>
<feature type="compositionally biased region" description="Basic residues" evidence="1">
    <location>
        <begin position="219"/>
        <end position="232"/>
    </location>
</feature>
<feature type="compositionally biased region" description="Basic and acidic residues" evidence="1">
    <location>
        <begin position="244"/>
        <end position="261"/>
    </location>
</feature>
<dbReference type="EMBL" id="JACGCI010000038">
    <property type="protein sequence ID" value="KAF6753722.1"/>
    <property type="molecule type" value="Genomic_DNA"/>
</dbReference>
<sequence length="330" mass="34760">MKLQQLLFLFTIATCWILAISALPSPARNHLNLRIDTTLAQQSSNNQNPPVQQPDQPSTSQSNANANVNADQQSSSLNQSPCRASPCPPSPSMSVATGEALNFGPPSPMVTPGAAPLTPISPGTHHGQYSQGPSDPAPPTPEFIPGTPGSGDGSPQGSPKSLKKGAAPGHKNAQGAKIPVGGKPTRVPAKAKLLGRVQRLAHAQQPKKKGRTPASVKKAQAKGKPAQKKASTRKACGCWPASSKAEDGQRAERLRCERETCSRSCQEGDYTTEGSSNEDSGSRHSETSRSEWESRPNSGVPKSRQAPGPIRATAMGKKWLVTLLSRVKDV</sequence>
<feature type="chain" id="PRO_5034833708" evidence="2">
    <location>
        <begin position="23"/>
        <end position="330"/>
    </location>
</feature>
<keyword evidence="2" id="KW-0732">Signal</keyword>
<evidence type="ECO:0000313" key="4">
    <source>
        <dbReference type="Proteomes" id="UP000521943"/>
    </source>
</evidence>
<accession>A0A8H6M740</accession>
<feature type="compositionally biased region" description="Polar residues" evidence="1">
    <location>
        <begin position="59"/>
        <end position="79"/>
    </location>
</feature>
<evidence type="ECO:0000256" key="2">
    <source>
        <dbReference type="SAM" id="SignalP"/>
    </source>
</evidence>
<reference evidence="3 4" key="1">
    <citation type="submission" date="2020-07" db="EMBL/GenBank/DDBJ databases">
        <title>Comparative genomics of pyrophilous fungi reveals a link between fire events and developmental genes.</title>
        <authorList>
            <consortium name="DOE Joint Genome Institute"/>
            <person name="Steindorff A.S."/>
            <person name="Carver A."/>
            <person name="Calhoun S."/>
            <person name="Stillman K."/>
            <person name="Liu H."/>
            <person name="Lipzen A."/>
            <person name="Pangilinan J."/>
            <person name="Labutti K."/>
            <person name="Bruns T.D."/>
            <person name="Grigoriev I.V."/>
        </authorList>
    </citation>
    <scope>NUCLEOTIDE SEQUENCE [LARGE SCALE GENOMIC DNA]</scope>
    <source>
        <strain evidence="3 4">CBS 144469</strain>
    </source>
</reference>
<feature type="compositionally biased region" description="Basic and acidic residues" evidence="1">
    <location>
        <begin position="280"/>
        <end position="294"/>
    </location>
</feature>
<gene>
    <name evidence="3" type="ORF">DFP72DRAFT_1046499</name>
</gene>